<dbReference type="Proteomes" id="UP000242381">
    <property type="component" value="Unassembled WGS sequence"/>
</dbReference>
<evidence type="ECO:0000313" key="3">
    <source>
        <dbReference type="Proteomes" id="UP000242381"/>
    </source>
</evidence>
<protein>
    <submittedName>
        <fullName evidence="2">Uncharacterized protein</fullName>
    </submittedName>
</protein>
<evidence type="ECO:0000313" key="2">
    <source>
        <dbReference type="EMBL" id="ORE17419.1"/>
    </source>
</evidence>
<feature type="transmembrane region" description="Helical" evidence="1">
    <location>
        <begin position="40"/>
        <end position="58"/>
    </location>
</feature>
<evidence type="ECO:0000256" key="1">
    <source>
        <dbReference type="SAM" id="Phobius"/>
    </source>
</evidence>
<sequence>MLSSWMKRLITNKSVIIIVFFFLLLFPSNLENFSLNRTCALVHFFIFQFVTIFVHGLTQQSTKR</sequence>
<organism evidence="2 3">
    <name type="scientific">Rhizopus microsporus</name>
    <dbReference type="NCBI Taxonomy" id="58291"/>
    <lineage>
        <taxon>Eukaryota</taxon>
        <taxon>Fungi</taxon>
        <taxon>Fungi incertae sedis</taxon>
        <taxon>Mucoromycota</taxon>
        <taxon>Mucoromycotina</taxon>
        <taxon>Mucoromycetes</taxon>
        <taxon>Mucorales</taxon>
        <taxon>Mucorineae</taxon>
        <taxon>Rhizopodaceae</taxon>
        <taxon>Rhizopus</taxon>
    </lineage>
</organism>
<reference evidence="2 3" key="1">
    <citation type="journal article" date="2016" name="Proc. Natl. Acad. Sci. U.S.A.">
        <title>Lipid metabolic changes in an early divergent fungus govern the establishment of a mutualistic symbiosis with endobacteria.</title>
        <authorList>
            <person name="Lastovetsky O.A."/>
            <person name="Gaspar M.L."/>
            <person name="Mondo S.J."/>
            <person name="LaButti K.M."/>
            <person name="Sandor L."/>
            <person name="Grigoriev I.V."/>
            <person name="Henry S.A."/>
            <person name="Pawlowska T.E."/>
        </authorList>
    </citation>
    <scope>NUCLEOTIDE SEQUENCE [LARGE SCALE GENOMIC DNA]</scope>
    <source>
        <strain evidence="2 3">ATCC 11559</strain>
    </source>
</reference>
<keyword evidence="1" id="KW-0472">Membrane</keyword>
<dbReference type="EMBL" id="KV921356">
    <property type="protein sequence ID" value="ORE17419.1"/>
    <property type="molecule type" value="Genomic_DNA"/>
</dbReference>
<accession>A0A1X0RZJ1</accession>
<keyword evidence="1" id="KW-1133">Transmembrane helix</keyword>
<dbReference type="AlphaFoldDB" id="A0A1X0RZJ1"/>
<name>A0A1X0RZJ1_RHIZD</name>
<keyword evidence="1" id="KW-0812">Transmembrane</keyword>
<gene>
    <name evidence="2" type="ORF">BCV71DRAFT_130271</name>
</gene>
<proteinExistence type="predicted"/>